<dbReference type="EMBL" id="JXTI01000046">
    <property type="protein sequence ID" value="KWX14030.1"/>
    <property type="molecule type" value="Genomic_DNA"/>
</dbReference>
<comment type="caution">
    <text evidence="1">The sequence shown here is derived from an EMBL/GenBank/DDBJ whole genome shotgun (WGS) entry which is preliminary data.</text>
</comment>
<reference evidence="1 2" key="1">
    <citation type="journal article" date="2015" name="Mol. Biochem. Parasitol.">
        <title>Identification of polymorphic genes for use in assemblage B genotyping assays through comparative genomics of multiple assemblage B Giardia duodenalis isolates.</title>
        <authorList>
            <person name="Wielinga C."/>
            <person name="Thompson R.C."/>
            <person name="Monis P."/>
            <person name="Ryan U."/>
        </authorList>
    </citation>
    <scope>NUCLEOTIDE SEQUENCE [LARGE SCALE GENOMIC DNA]</scope>
    <source>
        <strain evidence="1 2">BAH15c1</strain>
    </source>
</reference>
<evidence type="ECO:0000313" key="2">
    <source>
        <dbReference type="Proteomes" id="UP000070089"/>
    </source>
</evidence>
<organism evidence="1 2">
    <name type="scientific">Giardia duodenalis assemblage B</name>
    <dbReference type="NCBI Taxonomy" id="1394984"/>
    <lineage>
        <taxon>Eukaryota</taxon>
        <taxon>Metamonada</taxon>
        <taxon>Diplomonadida</taxon>
        <taxon>Hexamitidae</taxon>
        <taxon>Giardiinae</taxon>
        <taxon>Giardia</taxon>
    </lineage>
</organism>
<name>A0A132NVE0_GIAIN</name>
<accession>A0A132NVE0</accession>
<dbReference type="OrthoDB" id="10250061at2759"/>
<dbReference type="InterPro" id="IPR016024">
    <property type="entry name" value="ARM-type_fold"/>
</dbReference>
<dbReference type="AlphaFoldDB" id="A0A132NVE0"/>
<gene>
    <name evidence="1" type="ORF">QR46_1954</name>
</gene>
<dbReference type="Proteomes" id="UP000070089">
    <property type="component" value="Unassembled WGS sequence"/>
</dbReference>
<dbReference type="VEuPathDB" id="GiardiaDB:QR46_1954"/>
<protein>
    <submittedName>
        <fullName evidence="1">Uncharacterized protein</fullName>
    </submittedName>
</protein>
<sequence>MENKMSYERFTSQVRNLESEDDRCVAVEREVAQSMGIVRAGYLASEKACRRMRTALLKIILADTISDNIDGCLINKPSRIQEVIPMAASLLARPCIQDKVVGILALDYAEPSVAIWEHFLLNSICRELGASGSNDGARIMLEYLTRSMPRTEPLVEAVVPEVLSLLKKGGPQTIVSCYAFLGSLADYESQFLKASFTKAMNIIEGDMDLIESSSLSWKLIHGSVSFATRLLSTEYYSQLVTNTYLIKLLNVWDNITGGCWPRSFDFYHGVLNPFLQLAVIKLLGSQISNLSSEAISTFQRILWRYLRAPRMHVTEGPDDSLDEHYSNIRAGMLIECSMTVILNRCLHTPELLQDVFPRIFHLVASPGGKRSIMIGFNRLADILRISPDLSVHLPKLRSTVTPLISTLSNGNDCTVALAGCRLAMAMMEANMLNPQVAVLAITQCIDMFSFEYETKTEFLTKVIDFLRNQLASNPETTTMMIFFVVNKMGFLSLGWMKDTANTCYKEYGCDSAKVSNILALFGRALHQYRSYNVLMLILLVISEMLHSSLDIFLTSTAAYISLDNLRGTFQQIAITYTDTHTGRQAIVRDGYATLCLVIFALNSASIEPIENLAQSLGLHTSSAQQTVLKKLITESRTAEDVLSALRSDALLSVDKVFTLEPNGWSIN</sequence>
<evidence type="ECO:0000313" key="1">
    <source>
        <dbReference type="EMBL" id="KWX14030.1"/>
    </source>
</evidence>
<proteinExistence type="predicted"/>
<dbReference type="SUPFAM" id="SSF48371">
    <property type="entry name" value="ARM repeat"/>
    <property type="match status" value="1"/>
</dbReference>